<accession>A0ABR2IM68</accession>
<dbReference type="InterPro" id="IPR050486">
    <property type="entry name" value="Mannose-1P_guanyltransferase"/>
</dbReference>
<evidence type="ECO:0000256" key="3">
    <source>
        <dbReference type="ARBA" id="ARBA00012387"/>
    </source>
</evidence>
<dbReference type="EMBL" id="JAPFFF010000017">
    <property type="protein sequence ID" value="KAK8863948.1"/>
    <property type="molecule type" value="Genomic_DNA"/>
</dbReference>
<dbReference type="Gene3D" id="3.90.550.10">
    <property type="entry name" value="Spore Coat Polysaccharide Biosynthesis Protein SpsA, Chain A"/>
    <property type="match status" value="1"/>
</dbReference>
<dbReference type="EC" id="2.7.7.13" evidence="3"/>
<keyword evidence="6" id="KW-0342">GTP-binding</keyword>
<protein>
    <recommendedName>
        <fullName evidence="3">mannose-1-phosphate guanylyltransferase</fullName>
        <ecNumber evidence="3">2.7.7.13</ecNumber>
    </recommendedName>
</protein>
<feature type="domain" description="Nucleotidyl transferase" evidence="7">
    <location>
        <begin position="11"/>
        <end position="236"/>
    </location>
</feature>
<dbReference type="PANTHER" id="PTHR22572">
    <property type="entry name" value="SUGAR-1-PHOSPHATE GUANYL TRANSFERASE"/>
    <property type="match status" value="1"/>
</dbReference>
<keyword evidence="5" id="KW-0547">Nucleotide-binding</keyword>
<sequence length="351" mass="38878">MTNNQDLPLAALILVGGYGTRLRPLTFTRSKPLVEFCNKPMVEYMLDALTEVGCKKIVFALSELQNDLKAYMQEYQERKKSIQIIPSIESEPLGTAGPISLAKEHLKGHRFFMMNSDVMSPYPFKDLLEFHLSHGGEGTIMSWDVDDPSRFGVILSDESGAITNFVEKPQTFVGNSINAGHYIFEPSIIDRIKPVPTSIEREIFPLIAADHKLYVMKLNGFWMDIGTPESFISCIPTFLKSSNTILKDKSAKIGENCHIGPNVVIGPDVTIGPCCNIQNAVIMKGAFIKKGACITNSIVGWKCKIGAWVHLSNLTVLGEDVTIKDMCILNGVKVCPHKSIDKSYLQPQNVI</sequence>
<dbReference type="CDD" id="cd06425">
    <property type="entry name" value="M1P_guanylylT_B_like_N"/>
    <property type="match status" value="1"/>
</dbReference>
<feature type="domain" description="Mannose-1-phosphate guanyltransferase C-terminal" evidence="8">
    <location>
        <begin position="244"/>
        <end position="349"/>
    </location>
</feature>
<comment type="similarity">
    <text evidence="2">Belongs to the transferase hexapeptide repeat family.</text>
</comment>
<evidence type="ECO:0000259" key="8">
    <source>
        <dbReference type="Pfam" id="PF25087"/>
    </source>
</evidence>
<evidence type="ECO:0000313" key="9">
    <source>
        <dbReference type="EMBL" id="KAK8863948.1"/>
    </source>
</evidence>
<evidence type="ECO:0000259" key="7">
    <source>
        <dbReference type="Pfam" id="PF00483"/>
    </source>
</evidence>
<evidence type="ECO:0000313" key="10">
    <source>
        <dbReference type="Proteomes" id="UP001470230"/>
    </source>
</evidence>
<comment type="caution">
    <text evidence="9">The sequence shown here is derived from an EMBL/GenBank/DDBJ whole genome shotgun (WGS) entry which is preliminary data.</text>
</comment>
<dbReference type="Pfam" id="PF25087">
    <property type="entry name" value="GMPPB_C"/>
    <property type="match status" value="1"/>
</dbReference>
<dbReference type="InterPro" id="IPR045233">
    <property type="entry name" value="GMPPB_N"/>
</dbReference>
<comment type="pathway">
    <text evidence="1">Nucleotide-sugar biosynthesis; GDP-alpha-D-mannose biosynthesis; GDP-alpha-D-mannose from alpha-D-mannose 1-phosphate (GTP route): step 1/1.</text>
</comment>
<dbReference type="SUPFAM" id="SSF53448">
    <property type="entry name" value="Nucleotide-diphospho-sugar transferases"/>
    <property type="match status" value="1"/>
</dbReference>
<evidence type="ECO:0000256" key="6">
    <source>
        <dbReference type="ARBA" id="ARBA00023134"/>
    </source>
</evidence>
<dbReference type="InterPro" id="IPR029044">
    <property type="entry name" value="Nucleotide-diphossugar_trans"/>
</dbReference>
<name>A0ABR2IM68_9EUKA</name>
<dbReference type="InterPro" id="IPR005835">
    <property type="entry name" value="NTP_transferase_dom"/>
</dbReference>
<organism evidence="9 10">
    <name type="scientific">Tritrichomonas musculus</name>
    <dbReference type="NCBI Taxonomy" id="1915356"/>
    <lineage>
        <taxon>Eukaryota</taxon>
        <taxon>Metamonada</taxon>
        <taxon>Parabasalia</taxon>
        <taxon>Tritrichomonadida</taxon>
        <taxon>Tritrichomonadidae</taxon>
        <taxon>Tritrichomonas</taxon>
    </lineage>
</organism>
<dbReference type="Proteomes" id="UP001470230">
    <property type="component" value="Unassembled WGS sequence"/>
</dbReference>
<keyword evidence="4" id="KW-0808">Transferase</keyword>
<evidence type="ECO:0000256" key="2">
    <source>
        <dbReference type="ARBA" id="ARBA00007274"/>
    </source>
</evidence>
<reference evidence="9 10" key="1">
    <citation type="submission" date="2024-04" db="EMBL/GenBank/DDBJ databases">
        <title>Tritrichomonas musculus Genome.</title>
        <authorList>
            <person name="Alves-Ferreira E."/>
            <person name="Grigg M."/>
            <person name="Lorenzi H."/>
            <person name="Galac M."/>
        </authorList>
    </citation>
    <scope>NUCLEOTIDE SEQUENCE [LARGE SCALE GENOMIC DNA]</scope>
    <source>
        <strain evidence="9 10">EAF2021</strain>
    </source>
</reference>
<evidence type="ECO:0000256" key="5">
    <source>
        <dbReference type="ARBA" id="ARBA00022741"/>
    </source>
</evidence>
<proteinExistence type="inferred from homology"/>
<dbReference type="InterPro" id="IPR056729">
    <property type="entry name" value="GMPPB_C"/>
</dbReference>
<dbReference type="Gene3D" id="2.160.10.10">
    <property type="entry name" value="Hexapeptide repeat proteins"/>
    <property type="match status" value="1"/>
</dbReference>
<dbReference type="Pfam" id="PF00483">
    <property type="entry name" value="NTP_transferase"/>
    <property type="match status" value="1"/>
</dbReference>
<keyword evidence="10" id="KW-1185">Reference proteome</keyword>
<gene>
    <name evidence="9" type="ORF">M9Y10_011642</name>
</gene>
<evidence type="ECO:0000256" key="4">
    <source>
        <dbReference type="ARBA" id="ARBA00022679"/>
    </source>
</evidence>
<evidence type="ECO:0000256" key="1">
    <source>
        <dbReference type="ARBA" id="ARBA00004823"/>
    </source>
</evidence>